<dbReference type="PANTHER" id="PTHR43546:SF9">
    <property type="entry name" value="L-ASCORBATE-6-PHOSPHATE LACTONASE ULAG-RELATED"/>
    <property type="match status" value="1"/>
</dbReference>
<reference evidence="4 5" key="1">
    <citation type="submission" date="2014-04" db="EMBL/GenBank/DDBJ databases">
        <title>Genome assembly of Hyalangium minutum DSM 14724.</title>
        <authorList>
            <person name="Sharma G."/>
            <person name="Subramanian S."/>
        </authorList>
    </citation>
    <scope>NUCLEOTIDE SEQUENCE [LARGE SCALE GENOMIC DNA]</scope>
    <source>
        <strain evidence="4 5">DSM 14724</strain>
    </source>
</reference>
<evidence type="ECO:0000313" key="5">
    <source>
        <dbReference type="Proteomes" id="UP000028725"/>
    </source>
</evidence>
<dbReference type="RefSeq" id="WP_052419808.1">
    <property type="nucleotide sequence ID" value="NZ_JMCB01000003.1"/>
</dbReference>
<proteinExistence type="predicted"/>
<gene>
    <name evidence="4" type="ORF">DB31_5247</name>
</gene>
<evidence type="ECO:0000256" key="2">
    <source>
        <dbReference type="SAM" id="MobiDB-lite"/>
    </source>
</evidence>
<dbReference type="Pfam" id="PF12706">
    <property type="entry name" value="Lactamase_B_2"/>
    <property type="match status" value="1"/>
</dbReference>
<feature type="domain" description="Metallo-beta-lactamase" evidence="3">
    <location>
        <begin position="32"/>
        <end position="263"/>
    </location>
</feature>
<protein>
    <recommendedName>
        <fullName evidence="3">Metallo-beta-lactamase domain-containing protein</fullName>
    </recommendedName>
</protein>
<dbReference type="Gene3D" id="3.60.15.10">
    <property type="entry name" value="Ribonuclease Z/Hydroxyacylglutathione hydrolase-like"/>
    <property type="match status" value="1"/>
</dbReference>
<evidence type="ECO:0000256" key="1">
    <source>
        <dbReference type="ARBA" id="ARBA00022801"/>
    </source>
</evidence>
<dbReference type="InterPro" id="IPR036866">
    <property type="entry name" value="RibonucZ/Hydroxyglut_hydro"/>
</dbReference>
<dbReference type="EMBL" id="JMCB01000003">
    <property type="protein sequence ID" value="KFE70205.1"/>
    <property type="molecule type" value="Genomic_DNA"/>
</dbReference>
<evidence type="ECO:0000313" key="4">
    <source>
        <dbReference type="EMBL" id="KFE70205.1"/>
    </source>
</evidence>
<dbReference type="STRING" id="394096.DB31_5247"/>
<dbReference type="GO" id="GO:0016787">
    <property type="term" value="F:hydrolase activity"/>
    <property type="evidence" value="ECO:0007669"/>
    <property type="project" value="UniProtKB-KW"/>
</dbReference>
<dbReference type="PATRIC" id="fig|394096.3.peg.1729"/>
<dbReference type="Proteomes" id="UP000028725">
    <property type="component" value="Unassembled WGS sequence"/>
</dbReference>
<dbReference type="SUPFAM" id="SSF56281">
    <property type="entry name" value="Metallo-hydrolase/oxidoreductase"/>
    <property type="match status" value="1"/>
</dbReference>
<accession>A0A085WR92</accession>
<keyword evidence="5" id="KW-1185">Reference proteome</keyword>
<dbReference type="OrthoDB" id="9805728at2"/>
<name>A0A085WR92_9BACT</name>
<dbReference type="InterPro" id="IPR001279">
    <property type="entry name" value="Metallo-B-lactamas"/>
</dbReference>
<keyword evidence="1" id="KW-0378">Hydrolase</keyword>
<dbReference type="InterPro" id="IPR050114">
    <property type="entry name" value="UPF0173_UPF0282_UlaG_hydrolase"/>
</dbReference>
<evidence type="ECO:0000259" key="3">
    <source>
        <dbReference type="Pfam" id="PF12706"/>
    </source>
</evidence>
<dbReference type="PANTHER" id="PTHR43546">
    <property type="entry name" value="UPF0173 METAL-DEPENDENT HYDROLASE MJ1163-RELATED"/>
    <property type="match status" value="1"/>
</dbReference>
<dbReference type="AlphaFoldDB" id="A0A085WR92"/>
<feature type="region of interest" description="Disordered" evidence="2">
    <location>
        <begin position="113"/>
        <end position="138"/>
    </location>
</feature>
<sequence length="303" mass="32920">MRRAQALGYVPGTMKTTYLGTATLLLELAGLRLLTDPAFDPAGTAYNFGPWYAPRSWFSSEKGYRTPIGRGELGKVDAVLLSHDHHADNLDHEGRQLLTESSVSRIITTRAGAARLSKEAPSGRRSAPGEGLGVGGKTQGLAWGESTRLANGADGLKLTATPARHGPWGTPQVHEVIGLLLEPEAASEPTVWISGDTVMFPELRRFLTQQRQSSRRVDVAIIHCGGVSFPKVPVLGRSRFTFDAQQVIEVCRLLDPRVVIPVHRSGWTHFRESEDQLRDTLTGAGFADRCRFLGLGESTALTS</sequence>
<organism evidence="4 5">
    <name type="scientific">Hyalangium minutum</name>
    <dbReference type="NCBI Taxonomy" id="394096"/>
    <lineage>
        <taxon>Bacteria</taxon>
        <taxon>Pseudomonadati</taxon>
        <taxon>Myxococcota</taxon>
        <taxon>Myxococcia</taxon>
        <taxon>Myxococcales</taxon>
        <taxon>Cystobacterineae</taxon>
        <taxon>Archangiaceae</taxon>
        <taxon>Hyalangium</taxon>
    </lineage>
</organism>
<comment type="caution">
    <text evidence="4">The sequence shown here is derived from an EMBL/GenBank/DDBJ whole genome shotgun (WGS) entry which is preliminary data.</text>
</comment>